<dbReference type="AlphaFoldDB" id="A0A383VSL9"/>
<feature type="compositionally biased region" description="Low complexity" evidence="1">
    <location>
        <begin position="26"/>
        <end position="53"/>
    </location>
</feature>
<sequence length="127" mass="13082">MGAYVGWRGVARLCVWQQRLVPAAAEAAAGSDSSRAATDAARSGGSGNGSDSSMPACPGCRHQAAGQPAVRLHLSCVLWLRHDALLRSALLPAAALQTAAARLLCSRRIRKLKEQQLGFCAAGASGS</sequence>
<organism evidence="2 4">
    <name type="scientific">Tetradesmus obliquus</name>
    <name type="common">Green alga</name>
    <name type="synonym">Acutodesmus obliquus</name>
    <dbReference type="NCBI Taxonomy" id="3088"/>
    <lineage>
        <taxon>Eukaryota</taxon>
        <taxon>Viridiplantae</taxon>
        <taxon>Chlorophyta</taxon>
        <taxon>core chlorophytes</taxon>
        <taxon>Chlorophyceae</taxon>
        <taxon>CS clade</taxon>
        <taxon>Sphaeropleales</taxon>
        <taxon>Scenedesmaceae</taxon>
        <taxon>Tetradesmus</taxon>
    </lineage>
</organism>
<proteinExistence type="predicted"/>
<gene>
    <name evidence="3" type="ORF">BQ4739_LOCUS14074</name>
    <name evidence="2" type="ORF">BQ4739_LOCUS8172</name>
</gene>
<evidence type="ECO:0000256" key="1">
    <source>
        <dbReference type="SAM" id="MobiDB-lite"/>
    </source>
</evidence>
<dbReference type="EMBL" id="FNXT01000813">
    <property type="protein sequence ID" value="SZX67819.1"/>
    <property type="molecule type" value="Genomic_DNA"/>
</dbReference>
<accession>A0A383VSL9</accession>
<evidence type="ECO:0000313" key="3">
    <source>
        <dbReference type="EMBL" id="SZX73826.1"/>
    </source>
</evidence>
<protein>
    <submittedName>
        <fullName evidence="2">Uncharacterized protein</fullName>
    </submittedName>
</protein>
<evidence type="ECO:0000313" key="2">
    <source>
        <dbReference type="EMBL" id="SZX67819.1"/>
    </source>
</evidence>
<dbReference type="EMBL" id="FNXT01001198">
    <property type="protein sequence ID" value="SZX73826.1"/>
    <property type="molecule type" value="Genomic_DNA"/>
</dbReference>
<dbReference type="Proteomes" id="UP000256970">
    <property type="component" value="Unassembled WGS sequence"/>
</dbReference>
<keyword evidence="4" id="KW-1185">Reference proteome</keyword>
<reference evidence="2 4" key="1">
    <citation type="submission" date="2016-10" db="EMBL/GenBank/DDBJ databases">
        <authorList>
            <person name="Cai Z."/>
        </authorList>
    </citation>
    <scope>NUCLEOTIDE SEQUENCE [LARGE SCALE GENOMIC DNA]</scope>
</reference>
<feature type="region of interest" description="Disordered" evidence="1">
    <location>
        <begin position="26"/>
        <end position="62"/>
    </location>
</feature>
<evidence type="ECO:0000313" key="4">
    <source>
        <dbReference type="Proteomes" id="UP000256970"/>
    </source>
</evidence>
<name>A0A383VSL9_TETOB</name>